<protein>
    <submittedName>
        <fullName evidence="2">Uncharacterized protein</fullName>
    </submittedName>
</protein>
<evidence type="ECO:0000313" key="4">
    <source>
        <dbReference type="Proteomes" id="UP001054821"/>
    </source>
</evidence>
<dbReference type="EMBL" id="CABIKO010000595">
    <property type="protein sequence ID" value="VVA37998.1"/>
    <property type="molecule type" value="Genomic_DNA"/>
</dbReference>
<reference evidence="1 4" key="3">
    <citation type="journal article" date="2022" name="G3 (Bethesda)">
        <title>Whole-genome sequence and methylome profiling of the almond [Prunus dulcis (Mill.) D.A. Webb] cultivar 'Nonpareil'.</title>
        <authorList>
            <person name="D'Amico-Willman K.M."/>
            <person name="Ouma W.Z."/>
            <person name="Meulia T."/>
            <person name="Sideli G.M."/>
            <person name="Gradziel T.M."/>
            <person name="Fresnedo-Ramirez J."/>
        </authorList>
    </citation>
    <scope>NUCLEOTIDE SEQUENCE [LARGE SCALE GENOMIC DNA]</scope>
    <source>
        <strain evidence="1">Clone GOH B32 T37-40</strain>
    </source>
</reference>
<sequence length="105" mass="11761">MVVKAKSGMAISDLILTSTNDLDRVRNVFSVDEFLALGFYSNGLKLQGAGLTSHHFFYHVAWRFSEDGAREIPFPSQFLQFYLVETLKAKEQCPSLTLLKVLGST</sequence>
<dbReference type="EMBL" id="JAJFAZ020000008">
    <property type="protein sequence ID" value="KAI5311732.1"/>
    <property type="molecule type" value="Genomic_DNA"/>
</dbReference>
<evidence type="ECO:0000313" key="1">
    <source>
        <dbReference type="EMBL" id="KAI5311732.1"/>
    </source>
</evidence>
<reference evidence="2" key="1">
    <citation type="submission" date="2019-07" db="EMBL/GenBank/DDBJ databases">
        <authorList>
            <person name="Alioto T."/>
            <person name="Alioto T."/>
            <person name="Gomez Garrido J."/>
        </authorList>
    </citation>
    <scope>NUCLEOTIDE SEQUENCE</scope>
</reference>
<gene>
    <name evidence="2" type="ORF">ALMOND_2B003835</name>
    <name evidence="1" type="ORF">L3X38_040905</name>
</gene>
<evidence type="ECO:0000313" key="2">
    <source>
        <dbReference type="EMBL" id="VVA37998.1"/>
    </source>
</evidence>
<name>A0A5E4GEP7_PRUDU</name>
<organism evidence="2 3">
    <name type="scientific">Prunus dulcis</name>
    <name type="common">Almond</name>
    <name type="synonym">Amygdalus dulcis</name>
    <dbReference type="NCBI Taxonomy" id="3755"/>
    <lineage>
        <taxon>Eukaryota</taxon>
        <taxon>Viridiplantae</taxon>
        <taxon>Streptophyta</taxon>
        <taxon>Embryophyta</taxon>
        <taxon>Tracheophyta</taxon>
        <taxon>Spermatophyta</taxon>
        <taxon>Magnoliopsida</taxon>
        <taxon>eudicotyledons</taxon>
        <taxon>Gunneridae</taxon>
        <taxon>Pentapetalae</taxon>
        <taxon>rosids</taxon>
        <taxon>fabids</taxon>
        <taxon>Rosales</taxon>
        <taxon>Rosaceae</taxon>
        <taxon>Amygdaloideae</taxon>
        <taxon>Amygdaleae</taxon>
        <taxon>Prunus</taxon>
    </lineage>
</organism>
<proteinExistence type="predicted"/>
<keyword evidence="4" id="KW-1185">Reference proteome</keyword>
<accession>A0A5E4GEP7</accession>
<dbReference type="AlphaFoldDB" id="A0A5E4GEP7"/>
<evidence type="ECO:0000313" key="3">
    <source>
        <dbReference type="Proteomes" id="UP000327085"/>
    </source>
</evidence>
<dbReference type="Proteomes" id="UP000327085">
    <property type="component" value="Chromosome 8"/>
</dbReference>
<dbReference type="InParanoid" id="A0A5E4GEP7"/>
<dbReference type="Proteomes" id="UP001054821">
    <property type="component" value="Chromosome 8"/>
</dbReference>
<dbReference type="Gramene" id="VVA37998">
    <property type="protein sequence ID" value="VVA37998"/>
    <property type="gene ID" value="Prudul26B003835"/>
</dbReference>
<reference evidence="3" key="2">
    <citation type="journal article" date="2020" name="Plant J.">
        <title>Transposons played a major role in the diversification between the closely related almond and peach genomes: results from the almond genome sequence.</title>
        <authorList>
            <person name="Alioto T."/>
            <person name="Alexiou K.G."/>
            <person name="Bardil A."/>
            <person name="Barteri F."/>
            <person name="Castanera R."/>
            <person name="Cruz F."/>
            <person name="Dhingra A."/>
            <person name="Duval H."/>
            <person name="Fernandez I Marti A."/>
            <person name="Frias L."/>
            <person name="Galan B."/>
            <person name="Garcia J.L."/>
            <person name="Howad W."/>
            <person name="Gomez-Garrido J."/>
            <person name="Gut M."/>
            <person name="Julca I."/>
            <person name="Morata J."/>
            <person name="Puigdomenech P."/>
            <person name="Ribeca P."/>
            <person name="Rubio Cabetas M.J."/>
            <person name="Vlasova A."/>
            <person name="Wirthensohn M."/>
            <person name="Garcia-Mas J."/>
            <person name="Gabaldon T."/>
            <person name="Casacuberta J.M."/>
            <person name="Arus P."/>
        </authorList>
    </citation>
    <scope>NUCLEOTIDE SEQUENCE [LARGE SCALE GENOMIC DNA]</scope>
    <source>
        <strain evidence="3">cv. Texas</strain>
    </source>
</reference>